<evidence type="ECO:0000313" key="4">
    <source>
        <dbReference type="EMBL" id="GLS63831.1"/>
    </source>
</evidence>
<keyword evidence="2" id="KW-0812">Transmembrane</keyword>
<keyword evidence="2" id="KW-1133">Transmembrane helix</keyword>
<reference evidence="4" key="1">
    <citation type="journal article" date="2014" name="Int. J. Syst. Evol. Microbiol.">
        <title>Complete genome of a new Firmicutes species belonging to the dominant human colonic microbiota ('Ruminococcus bicirculans') reveals two chromosomes and a selective capacity to utilize plant glucans.</title>
        <authorList>
            <consortium name="NISC Comparative Sequencing Program"/>
            <person name="Wegmann U."/>
            <person name="Louis P."/>
            <person name="Goesmann A."/>
            <person name="Henrissat B."/>
            <person name="Duncan S.H."/>
            <person name="Flint H.J."/>
        </authorList>
    </citation>
    <scope>NUCLEOTIDE SEQUENCE</scope>
    <source>
        <strain evidence="4">NBRC 107715</strain>
    </source>
</reference>
<feature type="transmembrane region" description="Helical" evidence="2">
    <location>
        <begin position="48"/>
        <end position="69"/>
    </location>
</feature>
<feature type="transmembrane region" description="Helical" evidence="2">
    <location>
        <begin position="99"/>
        <end position="118"/>
    </location>
</feature>
<feature type="transmembrane region" description="Helical" evidence="2">
    <location>
        <begin position="75"/>
        <end position="92"/>
    </location>
</feature>
<keyword evidence="2" id="KW-0472">Membrane</keyword>
<sequence>MIGRAGDLIGPVCMSVVEGGPTDTAVAAQAPATSGPARFRKFFSRPTLLLLLGGIALPNALALAANIWVDVPPRTAAIAAYAAVALLSAHLRAAAIVPLYLAAVTFDGLAIIAHVFFMDLTLITENIPTLTHVRLLSSPFYAALIAALIAVLAANILFLLRCRSAMAGGDRLVFLLAVIGCLVADFQFGNAARAKYSPAAGIGQPFQSAVQMSGFAETADPARPKRSVLLVLVESLGILRDAQQRSILFSAFDDADLRARYTLTSGTTTFFGATAYGEMRELCQSRSSYRGSCTAAGRPACRAPTPRADTAPSLSTASRASSTSATSGTRRSGSPAACSRRPRRRTTRAGAADPSSVPATSRSPTRSTTGWRTPRSPCSSTG</sequence>
<dbReference type="EMBL" id="BJZU01000241">
    <property type="protein sequence ID" value="GEP08042.1"/>
    <property type="molecule type" value="Genomic_DNA"/>
</dbReference>
<evidence type="ECO:0000256" key="2">
    <source>
        <dbReference type="SAM" id="Phobius"/>
    </source>
</evidence>
<evidence type="ECO:0000313" key="6">
    <source>
        <dbReference type="Proteomes" id="UP001156856"/>
    </source>
</evidence>
<gene>
    <name evidence="4" type="ORF">GCM10007888_22120</name>
    <name evidence="3" type="ORF">MOX02_60800</name>
</gene>
<dbReference type="EMBL" id="BSPK01000028">
    <property type="protein sequence ID" value="GLS63831.1"/>
    <property type="molecule type" value="Genomic_DNA"/>
</dbReference>
<dbReference type="Proteomes" id="UP000321960">
    <property type="component" value="Unassembled WGS sequence"/>
</dbReference>
<feature type="transmembrane region" description="Helical" evidence="2">
    <location>
        <begin position="172"/>
        <end position="189"/>
    </location>
</feature>
<evidence type="ECO:0000313" key="3">
    <source>
        <dbReference type="EMBL" id="GEP08042.1"/>
    </source>
</evidence>
<feature type="compositionally biased region" description="Low complexity" evidence="1">
    <location>
        <begin position="315"/>
        <end position="339"/>
    </location>
</feature>
<dbReference type="AlphaFoldDB" id="A0A512JDK7"/>
<feature type="transmembrane region" description="Helical" evidence="2">
    <location>
        <begin position="138"/>
        <end position="160"/>
    </location>
</feature>
<reference evidence="3 5" key="3">
    <citation type="submission" date="2019-07" db="EMBL/GenBank/DDBJ databases">
        <title>Whole genome shotgun sequence of Methylobacterium oxalidis NBRC 107715.</title>
        <authorList>
            <person name="Hosoyama A."/>
            <person name="Uohara A."/>
            <person name="Ohji S."/>
            <person name="Ichikawa N."/>
        </authorList>
    </citation>
    <scope>NUCLEOTIDE SEQUENCE [LARGE SCALE GENOMIC DNA]</scope>
    <source>
        <strain evidence="3 5">NBRC 107715</strain>
    </source>
</reference>
<evidence type="ECO:0008006" key="7">
    <source>
        <dbReference type="Google" id="ProtNLM"/>
    </source>
</evidence>
<comment type="caution">
    <text evidence="3">The sequence shown here is derived from an EMBL/GenBank/DDBJ whole genome shotgun (WGS) entry which is preliminary data.</text>
</comment>
<feature type="region of interest" description="Disordered" evidence="1">
    <location>
        <begin position="294"/>
        <end position="382"/>
    </location>
</feature>
<evidence type="ECO:0000256" key="1">
    <source>
        <dbReference type="SAM" id="MobiDB-lite"/>
    </source>
</evidence>
<feature type="compositionally biased region" description="Low complexity" evidence="1">
    <location>
        <begin position="348"/>
        <end position="382"/>
    </location>
</feature>
<protein>
    <recommendedName>
        <fullName evidence="7">Sulfatase N-terminal domain-containing protein</fullName>
    </recommendedName>
</protein>
<reference evidence="4" key="4">
    <citation type="submission" date="2023-01" db="EMBL/GenBank/DDBJ databases">
        <title>Draft genome sequence of Methylobacterium oxalidis strain NBRC 107715.</title>
        <authorList>
            <person name="Sun Q."/>
            <person name="Mori K."/>
        </authorList>
    </citation>
    <scope>NUCLEOTIDE SEQUENCE</scope>
    <source>
        <strain evidence="4">NBRC 107715</strain>
    </source>
</reference>
<organism evidence="3 5">
    <name type="scientific">Methylobacterium oxalidis</name>
    <dbReference type="NCBI Taxonomy" id="944322"/>
    <lineage>
        <taxon>Bacteria</taxon>
        <taxon>Pseudomonadati</taxon>
        <taxon>Pseudomonadota</taxon>
        <taxon>Alphaproteobacteria</taxon>
        <taxon>Hyphomicrobiales</taxon>
        <taxon>Methylobacteriaceae</taxon>
        <taxon>Methylobacterium</taxon>
    </lineage>
</organism>
<keyword evidence="6" id="KW-1185">Reference proteome</keyword>
<proteinExistence type="predicted"/>
<name>A0A512JDK7_9HYPH</name>
<dbReference type="Proteomes" id="UP001156856">
    <property type="component" value="Unassembled WGS sequence"/>
</dbReference>
<reference evidence="6" key="2">
    <citation type="journal article" date="2019" name="Int. J. Syst. Evol. Microbiol.">
        <title>The Global Catalogue of Microorganisms (GCM) 10K type strain sequencing project: providing services to taxonomists for standard genome sequencing and annotation.</title>
        <authorList>
            <consortium name="The Broad Institute Genomics Platform"/>
            <consortium name="The Broad Institute Genome Sequencing Center for Infectious Disease"/>
            <person name="Wu L."/>
            <person name="Ma J."/>
        </authorList>
    </citation>
    <scope>NUCLEOTIDE SEQUENCE [LARGE SCALE GENOMIC DNA]</scope>
    <source>
        <strain evidence="6">NBRC 107715</strain>
    </source>
</reference>
<accession>A0A512JDK7</accession>
<evidence type="ECO:0000313" key="5">
    <source>
        <dbReference type="Proteomes" id="UP000321960"/>
    </source>
</evidence>